<protein>
    <submittedName>
        <fullName evidence="2">N-acetylmuramoyl-L-alanine amidase</fullName>
    </submittedName>
</protein>
<dbReference type="InterPro" id="IPR002508">
    <property type="entry name" value="MurNAc-LAA_cat"/>
</dbReference>
<accession>K9UJX0</accession>
<organism evidence="2 3">
    <name type="scientific">Chamaesiphon minutus (strain ATCC 27169 / PCC 6605)</name>
    <dbReference type="NCBI Taxonomy" id="1173020"/>
    <lineage>
        <taxon>Bacteria</taxon>
        <taxon>Bacillati</taxon>
        <taxon>Cyanobacteriota</taxon>
        <taxon>Cyanophyceae</taxon>
        <taxon>Gomontiellales</taxon>
        <taxon>Chamaesiphonaceae</taxon>
        <taxon>Chamaesiphon</taxon>
    </lineage>
</organism>
<dbReference type="CDD" id="cd02696">
    <property type="entry name" value="MurNAc-LAA"/>
    <property type="match status" value="1"/>
</dbReference>
<proteinExistence type="predicted"/>
<dbReference type="Gene3D" id="3.40.630.40">
    <property type="entry name" value="Zn-dependent exopeptidases"/>
    <property type="match status" value="1"/>
</dbReference>
<gene>
    <name evidence="2" type="ORF">Cha6605_3991</name>
</gene>
<evidence type="ECO:0000313" key="2">
    <source>
        <dbReference type="EMBL" id="AFY94953.1"/>
    </source>
</evidence>
<sequence length="445" mass="49915">MGRIFICAIYGGYEGAANDPETSGTAPNEAREMVFLRDLIVPELRNRNFEVVAVPDFERPALSIDWIDRRAKPGDIALGIHADAYAHSQTTGVSTFYIAKNGERKNHAQMLLLAFSSRVPDLPSRGAKPDTVTGTGSLAFCRRLSIPSLLMEIGFKIDTEDRERTKAYRREIALGISDGLVTWSRDVQMQATSNDRTVPVHLKVNNEPYPEWGISIDGNVFIPIDLADRLGVNLALNPQMRRIRYRGIVYLKAIELRDLNISIVSEIGRTYNIRSQHSFNADEFDRIMRAGHTTATHLNDFIAANNPEALVEFPKLAETYVEEAKAEGVNYDLAFAQMCLETRFLTFGGAILPEFNNFASLGDRQAEWAKFTNLRLGVRAHIQQLKAYASNDLLVQECVAPRFELVKRGVAPTMRQLNGRWSADGQYTIKIAAILRRLYETAGIF</sequence>
<dbReference type="Proteomes" id="UP000010366">
    <property type="component" value="Chromosome"/>
</dbReference>
<evidence type="ECO:0000259" key="1">
    <source>
        <dbReference type="SMART" id="SM00646"/>
    </source>
</evidence>
<dbReference type="STRING" id="1173020.Cha6605_3991"/>
<dbReference type="HOGENOM" id="CLU_030097_0_0_3"/>
<dbReference type="InterPro" id="IPR002901">
    <property type="entry name" value="MGlyc_endo_b_GlcNAc-like_dom"/>
</dbReference>
<dbReference type="KEGG" id="cmp:Cha6605_3991"/>
<name>K9UJX0_CHAP6</name>
<feature type="domain" description="MurNAc-LAA" evidence="1">
    <location>
        <begin position="67"/>
        <end position="181"/>
    </location>
</feature>
<keyword evidence="3" id="KW-1185">Reference proteome</keyword>
<dbReference type="GO" id="GO:0008745">
    <property type="term" value="F:N-acetylmuramoyl-L-alanine amidase activity"/>
    <property type="evidence" value="ECO:0007669"/>
    <property type="project" value="InterPro"/>
</dbReference>
<reference evidence="2 3" key="1">
    <citation type="submission" date="2012-05" db="EMBL/GenBank/DDBJ databases">
        <title>Finished chromosome of genome of Chamaesiphon sp. PCC 6605.</title>
        <authorList>
            <consortium name="US DOE Joint Genome Institute"/>
            <person name="Gugger M."/>
            <person name="Coursin T."/>
            <person name="Rippka R."/>
            <person name="Tandeau De Marsac N."/>
            <person name="Huntemann M."/>
            <person name="Wei C.-L."/>
            <person name="Han J."/>
            <person name="Detter J.C."/>
            <person name="Han C."/>
            <person name="Tapia R."/>
            <person name="Chen A."/>
            <person name="Kyrpides N."/>
            <person name="Mavromatis K."/>
            <person name="Markowitz V."/>
            <person name="Szeto E."/>
            <person name="Ivanova N."/>
            <person name="Pagani I."/>
            <person name="Pati A."/>
            <person name="Goodwin L."/>
            <person name="Nordberg H.P."/>
            <person name="Cantor M.N."/>
            <person name="Hua S.X."/>
            <person name="Woyke T."/>
            <person name="Kerfeld C.A."/>
        </authorList>
    </citation>
    <scope>NUCLEOTIDE SEQUENCE [LARGE SCALE GENOMIC DNA]</scope>
    <source>
        <strain evidence="3">ATCC 27169 / PCC 6605</strain>
    </source>
</reference>
<dbReference type="OrthoDB" id="9763643at2"/>
<dbReference type="AlphaFoldDB" id="K9UJX0"/>
<dbReference type="eggNOG" id="COG0860">
    <property type="taxonomic scope" value="Bacteria"/>
</dbReference>
<dbReference type="GO" id="GO:0004040">
    <property type="term" value="F:amidase activity"/>
    <property type="evidence" value="ECO:0007669"/>
    <property type="project" value="InterPro"/>
</dbReference>
<dbReference type="SUPFAM" id="SSF53187">
    <property type="entry name" value="Zn-dependent exopeptidases"/>
    <property type="match status" value="1"/>
</dbReference>
<dbReference type="GO" id="GO:0009253">
    <property type="term" value="P:peptidoglycan catabolic process"/>
    <property type="evidence" value="ECO:0007669"/>
    <property type="project" value="InterPro"/>
</dbReference>
<dbReference type="EMBL" id="CP003600">
    <property type="protein sequence ID" value="AFY94953.1"/>
    <property type="molecule type" value="Genomic_DNA"/>
</dbReference>
<dbReference type="Pfam" id="PF01832">
    <property type="entry name" value="Glucosaminidase"/>
    <property type="match status" value="1"/>
</dbReference>
<evidence type="ECO:0000313" key="3">
    <source>
        <dbReference type="Proteomes" id="UP000010366"/>
    </source>
</evidence>
<dbReference type="RefSeq" id="WP_015161067.1">
    <property type="nucleotide sequence ID" value="NC_019697.1"/>
</dbReference>
<dbReference type="SMART" id="SM00646">
    <property type="entry name" value="Ami_3"/>
    <property type="match status" value="1"/>
</dbReference>
<dbReference type="Pfam" id="PF01520">
    <property type="entry name" value="Amidase_3"/>
    <property type="match status" value="1"/>
</dbReference>